<feature type="transmembrane region" description="Helical" evidence="14">
    <location>
        <begin position="283"/>
        <end position="304"/>
    </location>
</feature>
<keyword evidence="5 14" id="KW-0808">Transferase</keyword>
<proteinExistence type="inferred from homology"/>
<evidence type="ECO:0000256" key="3">
    <source>
        <dbReference type="ARBA" id="ARBA00012292"/>
    </source>
</evidence>
<dbReference type="InterPro" id="IPR000537">
    <property type="entry name" value="UbiA_prenyltransferase"/>
</dbReference>
<evidence type="ECO:0000256" key="12">
    <source>
        <dbReference type="ARBA" id="ARBA00042475"/>
    </source>
</evidence>
<comment type="similarity">
    <text evidence="14">Belongs to the UbiA prenyltransferase family. Protoheme IX farnesyltransferase subfamily.</text>
</comment>
<evidence type="ECO:0000313" key="15">
    <source>
        <dbReference type="EMBL" id="MCY0150528.1"/>
    </source>
</evidence>
<comment type="catalytic activity">
    <reaction evidence="13 14">
        <text>heme b + (2E,6E)-farnesyl diphosphate + H2O = Fe(II)-heme o + diphosphate</text>
        <dbReference type="Rhea" id="RHEA:28070"/>
        <dbReference type="ChEBI" id="CHEBI:15377"/>
        <dbReference type="ChEBI" id="CHEBI:33019"/>
        <dbReference type="ChEBI" id="CHEBI:60344"/>
        <dbReference type="ChEBI" id="CHEBI:60530"/>
        <dbReference type="ChEBI" id="CHEBI:175763"/>
        <dbReference type="EC" id="2.5.1.141"/>
    </reaction>
</comment>
<protein>
    <recommendedName>
        <fullName evidence="11 14">Protoheme IX farnesyltransferase</fullName>
        <ecNumber evidence="3 14">2.5.1.141</ecNumber>
    </recommendedName>
    <alternativeName>
        <fullName evidence="12 14">Heme B farnesyltransferase</fullName>
    </alternativeName>
    <alternativeName>
        <fullName evidence="10 14">Heme O synthase</fullName>
    </alternativeName>
</protein>
<accession>A0ABT3ZFX7</accession>
<evidence type="ECO:0000256" key="6">
    <source>
        <dbReference type="ARBA" id="ARBA00022692"/>
    </source>
</evidence>
<dbReference type="InterPro" id="IPR030470">
    <property type="entry name" value="UbiA_prenylTrfase_CS"/>
</dbReference>
<evidence type="ECO:0000313" key="16">
    <source>
        <dbReference type="Proteomes" id="UP001073227"/>
    </source>
</evidence>
<dbReference type="Pfam" id="PF01040">
    <property type="entry name" value="UbiA"/>
    <property type="match status" value="1"/>
</dbReference>
<dbReference type="Gene3D" id="1.10.357.140">
    <property type="entry name" value="UbiA prenyltransferase"/>
    <property type="match status" value="1"/>
</dbReference>
<evidence type="ECO:0000256" key="9">
    <source>
        <dbReference type="ARBA" id="ARBA00023136"/>
    </source>
</evidence>
<evidence type="ECO:0000256" key="11">
    <source>
        <dbReference type="ARBA" id="ARBA00040810"/>
    </source>
</evidence>
<keyword evidence="8 14" id="KW-0350">Heme biosynthesis</keyword>
<keyword evidence="16" id="KW-1185">Reference proteome</keyword>
<feature type="transmembrane region" description="Helical" evidence="14">
    <location>
        <begin position="54"/>
        <end position="76"/>
    </location>
</feature>
<dbReference type="GO" id="GO:0008495">
    <property type="term" value="F:protoheme IX farnesyltransferase activity"/>
    <property type="evidence" value="ECO:0007669"/>
    <property type="project" value="UniProtKB-EC"/>
</dbReference>
<dbReference type="PANTHER" id="PTHR43448">
    <property type="entry name" value="PROTOHEME IX FARNESYLTRANSFERASE, MITOCHONDRIAL"/>
    <property type="match status" value="1"/>
</dbReference>
<sequence length="312" mass="33249">MAMTNEHEAVNAVTVLDGDARDFFALLKPRVMSLVVFTAFVGLLLAPGEIHPVLGFIAILSIAVGAGASGALNMWYDADIDILMTRTAKRPVPAGRISADTALAFGLVLSVFSVAVLGLMVNWLSAGLLAFTIFFYAVVYTIWLKRSTPQNIVIGGAAGAFPPIIGWACVTNSISIESIVLFSIIFLWTPAHFWALALFKSGDYGRAGVPMLPNVAGERATKHQIVLYAVLTAISGVVPSLMGFAGVVYGVFAAALGAGFIWYSVRVWQMPDGDEKMVPAKKLFAYSLVYLFLIFTALAVDGLVSKFMGAAV</sequence>
<comment type="subcellular location">
    <subcellularLocation>
        <location evidence="1 14">Cell membrane</location>
        <topology evidence="1 14">Multi-pass membrane protein</topology>
    </subcellularLocation>
</comment>
<keyword evidence="9 14" id="KW-0472">Membrane</keyword>
<evidence type="ECO:0000256" key="2">
    <source>
        <dbReference type="ARBA" id="ARBA00004919"/>
    </source>
</evidence>
<feature type="transmembrane region" description="Helical" evidence="14">
    <location>
        <begin position="123"/>
        <end position="144"/>
    </location>
</feature>
<evidence type="ECO:0000256" key="13">
    <source>
        <dbReference type="ARBA" id="ARBA00047690"/>
    </source>
</evidence>
<dbReference type="InterPro" id="IPR044878">
    <property type="entry name" value="UbiA_sf"/>
</dbReference>
<dbReference type="CDD" id="cd13957">
    <property type="entry name" value="PT_UbiA_Cox10"/>
    <property type="match status" value="1"/>
</dbReference>
<feature type="transmembrane region" description="Helical" evidence="14">
    <location>
        <begin position="180"/>
        <end position="199"/>
    </location>
</feature>
<evidence type="ECO:0000256" key="4">
    <source>
        <dbReference type="ARBA" id="ARBA00022475"/>
    </source>
</evidence>
<dbReference type="Proteomes" id="UP001073227">
    <property type="component" value="Unassembled WGS sequence"/>
</dbReference>
<reference evidence="15" key="1">
    <citation type="submission" date="2022-10" db="EMBL/GenBank/DDBJ databases">
        <title>Hoeflea sp. G2-23, isolated from marine algae.</title>
        <authorList>
            <person name="Kristyanto S."/>
            <person name="Kim J.M."/>
            <person name="Jeon C.O."/>
        </authorList>
    </citation>
    <scope>NUCLEOTIDE SEQUENCE</scope>
    <source>
        <strain evidence="15">G2-23</strain>
    </source>
</reference>
<evidence type="ECO:0000256" key="5">
    <source>
        <dbReference type="ARBA" id="ARBA00022679"/>
    </source>
</evidence>
<evidence type="ECO:0000256" key="10">
    <source>
        <dbReference type="ARBA" id="ARBA00030253"/>
    </source>
</evidence>
<keyword evidence="6 14" id="KW-0812">Transmembrane</keyword>
<comment type="miscellaneous">
    <text evidence="14">Carbon 2 of the heme B porphyrin ring is defined according to the Fischer nomenclature.</text>
</comment>
<feature type="transmembrane region" description="Helical" evidence="14">
    <location>
        <begin position="31"/>
        <end position="48"/>
    </location>
</feature>
<dbReference type="EMBL" id="JAOVZR010000001">
    <property type="protein sequence ID" value="MCY0150528.1"/>
    <property type="molecule type" value="Genomic_DNA"/>
</dbReference>
<gene>
    <name evidence="14" type="primary">ctaB</name>
    <name evidence="15" type="ORF">OEG84_23185</name>
</gene>
<dbReference type="HAMAP" id="MF_00154">
    <property type="entry name" value="CyoE_CtaB"/>
    <property type="match status" value="1"/>
</dbReference>
<dbReference type="InterPro" id="IPR006369">
    <property type="entry name" value="Protohaem_IX_farnesylTrfase"/>
</dbReference>
<dbReference type="PROSITE" id="PS00943">
    <property type="entry name" value="UBIA"/>
    <property type="match status" value="1"/>
</dbReference>
<keyword evidence="7 14" id="KW-1133">Transmembrane helix</keyword>
<evidence type="ECO:0000256" key="7">
    <source>
        <dbReference type="ARBA" id="ARBA00022989"/>
    </source>
</evidence>
<dbReference type="PANTHER" id="PTHR43448:SF7">
    <property type="entry name" value="4-HYDROXYBENZOATE SOLANESYLTRANSFERASE"/>
    <property type="match status" value="1"/>
</dbReference>
<comment type="pathway">
    <text evidence="2 14">Porphyrin-containing compound metabolism; heme O biosynthesis; heme O from protoheme: step 1/1.</text>
</comment>
<comment type="caution">
    <text evidence="15">The sequence shown here is derived from an EMBL/GenBank/DDBJ whole genome shotgun (WGS) entry which is preliminary data.</text>
</comment>
<organism evidence="15 16">
    <name type="scientific">Hoeflea algicola</name>
    <dbReference type="NCBI Taxonomy" id="2983763"/>
    <lineage>
        <taxon>Bacteria</taxon>
        <taxon>Pseudomonadati</taxon>
        <taxon>Pseudomonadota</taxon>
        <taxon>Alphaproteobacteria</taxon>
        <taxon>Hyphomicrobiales</taxon>
        <taxon>Rhizobiaceae</taxon>
        <taxon>Hoeflea</taxon>
    </lineage>
</organism>
<dbReference type="NCBIfam" id="TIGR01473">
    <property type="entry name" value="cyoE_ctaB"/>
    <property type="match status" value="1"/>
</dbReference>
<dbReference type="NCBIfam" id="NF003349">
    <property type="entry name" value="PRK04375.1-2"/>
    <property type="match status" value="1"/>
</dbReference>
<evidence type="ECO:0000256" key="1">
    <source>
        <dbReference type="ARBA" id="ARBA00004651"/>
    </source>
</evidence>
<feature type="transmembrane region" description="Helical" evidence="14">
    <location>
        <begin position="220"/>
        <end position="238"/>
    </location>
</feature>
<dbReference type="EC" id="2.5.1.141" evidence="3 14"/>
<evidence type="ECO:0000256" key="14">
    <source>
        <dbReference type="HAMAP-Rule" id="MF_00154"/>
    </source>
</evidence>
<feature type="transmembrane region" description="Helical" evidence="14">
    <location>
        <begin position="151"/>
        <end position="174"/>
    </location>
</feature>
<name>A0ABT3ZFX7_9HYPH</name>
<feature type="transmembrane region" description="Helical" evidence="14">
    <location>
        <begin position="97"/>
        <end position="117"/>
    </location>
</feature>
<comment type="function">
    <text evidence="14">Converts heme B (protoheme IX) to heme O by substitution of the vinyl group on carbon 2 of heme B porphyrin ring with a hydroxyethyl farnesyl side group.</text>
</comment>
<dbReference type="RefSeq" id="WP_267655960.1">
    <property type="nucleotide sequence ID" value="NZ_JAOVZR010000001.1"/>
</dbReference>
<evidence type="ECO:0000256" key="8">
    <source>
        <dbReference type="ARBA" id="ARBA00023133"/>
    </source>
</evidence>
<keyword evidence="4 14" id="KW-1003">Cell membrane</keyword>
<feature type="transmembrane region" description="Helical" evidence="14">
    <location>
        <begin position="244"/>
        <end position="263"/>
    </location>
</feature>